<dbReference type="InParanoid" id="M1A5W4"/>
<dbReference type="EC" id="2.4.1.-" evidence="5"/>
<sequence>MVATNSVIVAIVPHPGFSHVNSLFLLARLIASHNIPVHFICLSEFNQDLKLSVKGEYFGDINNIHFNDILIPPVEYCESTGDGDDRMILFRELMKQHWDPVQRTCVELSKSTKKLVIIYDSIMRVILGDVHSCHNVDTYIFHAGSALSKYSMLRQSINDLDVVDDDHEKLLHQMHDEFPTMDSCYPPLMDEFVKDLHEWDHNSGEFMISSREVEGKYFDLLANAKNKKPLWALGPLHMLLQSNYSSSSSSSRHECLEFLDNQDVNSVIYVSFGTGTKLSQEQLNELAFGLEKCNQRFIWVIGKGDHDNITNNKKGADKFEKKFGKIELPQGFEERVKRRGMTVRNWVPQLEILGHPSTGGFLSHCGWNSCMESISMGVPIIAWPNEWEQPYNAILITNVLNIGISLCNWTRKDELVTSESIEKSVKILMDTTEGEEMRKRAVELSNKIKSSVSPRGATSKEVESFISYITK</sequence>
<reference evidence="7" key="2">
    <citation type="submission" date="2015-06" db="UniProtKB">
        <authorList>
            <consortium name="EnsemblPlants"/>
        </authorList>
    </citation>
    <scope>IDENTIFICATION</scope>
    <source>
        <strain evidence="7">DM1-3 516 R44</strain>
    </source>
</reference>
<dbReference type="Pfam" id="PF26168">
    <property type="entry name" value="Glyco_transf_N"/>
    <property type="match status" value="1"/>
</dbReference>
<evidence type="ECO:0000256" key="1">
    <source>
        <dbReference type="ARBA" id="ARBA00009995"/>
    </source>
</evidence>
<dbReference type="AlphaFoldDB" id="M1A5W4"/>
<dbReference type="Proteomes" id="UP000011115">
    <property type="component" value="Unassembled WGS sequence"/>
</dbReference>
<dbReference type="Gene3D" id="3.40.50.2000">
    <property type="entry name" value="Glycogen Phosphorylase B"/>
    <property type="match status" value="2"/>
</dbReference>
<gene>
    <name evidence="7" type="primary">LOC107063220</name>
</gene>
<keyword evidence="3 4" id="KW-0808">Transferase</keyword>
<dbReference type="Pfam" id="PF00201">
    <property type="entry name" value="UDPGT"/>
    <property type="match status" value="1"/>
</dbReference>
<keyword evidence="2 4" id="KW-0328">Glycosyltransferase</keyword>
<dbReference type="SUPFAM" id="SSF53756">
    <property type="entry name" value="UDP-Glycosyltransferase/glycogen phosphorylase"/>
    <property type="match status" value="1"/>
</dbReference>
<dbReference type="CDD" id="cd03784">
    <property type="entry name" value="GT1_Gtf-like"/>
    <property type="match status" value="1"/>
</dbReference>
<organism evidence="7 8">
    <name type="scientific">Solanum tuberosum</name>
    <name type="common">Potato</name>
    <dbReference type="NCBI Taxonomy" id="4113"/>
    <lineage>
        <taxon>Eukaryota</taxon>
        <taxon>Viridiplantae</taxon>
        <taxon>Streptophyta</taxon>
        <taxon>Embryophyta</taxon>
        <taxon>Tracheophyta</taxon>
        <taxon>Spermatophyta</taxon>
        <taxon>Magnoliopsida</taxon>
        <taxon>eudicotyledons</taxon>
        <taxon>Gunneridae</taxon>
        <taxon>Pentapetalae</taxon>
        <taxon>asterids</taxon>
        <taxon>lamiids</taxon>
        <taxon>Solanales</taxon>
        <taxon>Solanaceae</taxon>
        <taxon>Solanoideae</taxon>
        <taxon>Solaneae</taxon>
        <taxon>Solanum</taxon>
    </lineage>
</organism>
<comment type="similarity">
    <text evidence="1 4">Belongs to the UDP-glycosyltransferase family.</text>
</comment>
<dbReference type="GO" id="GO:0016138">
    <property type="term" value="P:glycoside biosynthetic process"/>
    <property type="evidence" value="ECO:0007669"/>
    <property type="project" value="UniProtKB-ARBA"/>
</dbReference>
<dbReference type="PANTHER" id="PTHR48044">
    <property type="entry name" value="GLYCOSYLTRANSFERASE"/>
    <property type="match status" value="1"/>
</dbReference>
<dbReference type="GO" id="GO:0035251">
    <property type="term" value="F:UDP-glucosyltransferase activity"/>
    <property type="evidence" value="ECO:0000318"/>
    <property type="project" value="GO_Central"/>
</dbReference>
<dbReference type="OrthoDB" id="550202at2759"/>
<keyword evidence="8" id="KW-1185">Reference proteome</keyword>
<dbReference type="PROSITE" id="PS00375">
    <property type="entry name" value="UDPGT"/>
    <property type="match status" value="1"/>
</dbReference>
<dbReference type="EnsemblPlants" id="PGSC0003DMT400015351">
    <property type="protein sequence ID" value="PGSC0003DMT400015351"/>
    <property type="gene ID" value="PGSC0003DMG400005989"/>
</dbReference>
<feature type="domain" description="Glycosyltransferase N-terminal" evidence="6">
    <location>
        <begin position="6"/>
        <end position="237"/>
    </location>
</feature>
<reference evidence="8" key="1">
    <citation type="journal article" date="2011" name="Nature">
        <title>Genome sequence and analysis of the tuber crop potato.</title>
        <authorList>
            <consortium name="The Potato Genome Sequencing Consortium"/>
        </authorList>
    </citation>
    <scope>NUCLEOTIDE SEQUENCE [LARGE SCALE GENOMIC DNA]</scope>
    <source>
        <strain evidence="8">cv. DM1-3 516 R44</strain>
    </source>
</reference>
<dbReference type="GeneID" id="107063220"/>
<evidence type="ECO:0000313" key="8">
    <source>
        <dbReference type="Proteomes" id="UP000011115"/>
    </source>
</evidence>
<dbReference type="HOGENOM" id="CLU_001724_2_1_1"/>
<dbReference type="FunFam" id="3.40.50.2000:FF:000060">
    <property type="entry name" value="Glycosyltransferase"/>
    <property type="match status" value="1"/>
</dbReference>
<protein>
    <recommendedName>
        <fullName evidence="5">Glycosyltransferase</fullName>
        <ecNumber evidence="5">2.4.1.-</ecNumber>
    </recommendedName>
</protein>
<evidence type="ECO:0000256" key="4">
    <source>
        <dbReference type="RuleBase" id="RU003718"/>
    </source>
</evidence>
<dbReference type="Gramene" id="PGSC0003DMT400015351">
    <property type="protein sequence ID" value="PGSC0003DMT400015351"/>
    <property type="gene ID" value="PGSC0003DMG400005989"/>
</dbReference>
<dbReference type="KEGG" id="sot:107063220"/>
<evidence type="ECO:0000256" key="3">
    <source>
        <dbReference type="ARBA" id="ARBA00022679"/>
    </source>
</evidence>
<proteinExistence type="inferred from homology"/>
<dbReference type="eggNOG" id="KOG1192">
    <property type="taxonomic scope" value="Eukaryota"/>
</dbReference>
<accession>M1A5W4</accession>
<evidence type="ECO:0000313" key="7">
    <source>
        <dbReference type="EnsemblPlants" id="PGSC0003DMT400015351"/>
    </source>
</evidence>
<evidence type="ECO:0000256" key="5">
    <source>
        <dbReference type="RuleBase" id="RU362057"/>
    </source>
</evidence>
<dbReference type="PaxDb" id="4113-PGSC0003DMT400015351"/>
<dbReference type="RefSeq" id="XP_015170293.1">
    <property type="nucleotide sequence ID" value="XM_015314807.1"/>
</dbReference>
<name>M1A5W4_SOLTU</name>
<evidence type="ECO:0000259" key="6">
    <source>
        <dbReference type="Pfam" id="PF26168"/>
    </source>
</evidence>
<dbReference type="SMR" id="M1A5W4"/>
<evidence type="ECO:0000256" key="2">
    <source>
        <dbReference type="ARBA" id="ARBA00022676"/>
    </source>
</evidence>
<dbReference type="PANTHER" id="PTHR48044:SF11">
    <property type="entry name" value="GLYCOSYLTRANSFERASE"/>
    <property type="match status" value="1"/>
</dbReference>
<dbReference type="InterPro" id="IPR058980">
    <property type="entry name" value="Glyco_transf_N"/>
</dbReference>
<dbReference type="InterPro" id="IPR035595">
    <property type="entry name" value="UDP_glycos_trans_CS"/>
</dbReference>
<dbReference type="InterPro" id="IPR002213">
    <property type="entry name" value="UDP_glucos_trans"/>
</dbReference>